<dbReference type="EMBL" id="KZ502837">
    <property type="protein sequence ID" value="PKU72396.1"/>
    <property type="molecule type" value="Genomic_DNA"/>
</dbReference>
<keyword evidence="1" id="KW-1133">Transmembrane helix</keyword>
<organism evidence="2 3">
    <name type="scientific">Dendrobium catenatum</name>
    <dbReference type="NCBI Taxonomy" id="906689"/>
    <lineage>
        <taxon>Eukaryota</taxon>
        <taxon>Viridiplantae</taxon>
        <taxon>Streptophyta</taxon>
        <taxon>Embryophyta</taxon>
        <taxon>Tracheophyta</taxon>
        <taxon>Spermatophyta</taxon>
        <taxon>Magnoliopsida</taxon>
        <taxon>Liliopsida</taxon>
        <taxon>Asparagales</taxon>
        <taxon>Orchidaceae</taxon>
        <taxon>Epidendroideae</taxon>
        <taxon>Malaxideae</taxon>
        <taxon>Dendrobiinae</taxon>
        <taxon>Dendrobium</taxon>
    </lineage>
</organism>
<keyword evidence="3" id="KW-1185">Reference proteome</keyword>
<reference evidence="2 3" key="2">
    <citation type="journal article" date="2017" name="Nature">
        <title>The Apostasia genome and the evolution of orchids.</title>
        <authorList>
            <person name="Zhang G.Q."/>
            <person name="Liu K.W."/>
            <person name="Li Z."/>
            <person name="Lohaus R."/>
            <person name="Hsiao Y.Y."/>
            <person name="Niu S.C."/>
            <person name="Wang J.Y."/>
            <person name="Lin Y.C."/>
            <person name="Xu Q."/>
            <person name="Chen L.J."/>
            <person name="Yoshida K."/>
            <person name="Fujiwara S."/>
            <person name="Wang Z.W."/>
            <person name="Zhang Y.Q."/>
            <person name="Mitsuda N."/>
            <person name="Wang M."/>
            <person name="Liu G.H."/>
            <person name="Pecoraro L."/>
            <person name="Huang H.X."/>
            <person name="Xiao X.J."/>
            <person name="Lin M."/>
            <person name="Wu X.Y."/>
            <person name="Wu W.L."/>
            <person name="Chen Y.Y."/>
            <person name="Chang S.B."/>
            <person name="Sakamoto S."/>
            <person name="Ohme-Takagi M."/>
            <person name="Yagi M."/>
            <person name="Zeng S.J."/>
            <person name="Shen C.Y."/>
            <person name="Yeh C.M."/>
            <person name="Luo Y.B."/>
            <person name="Tsai W.C."/>
            <person name="Van de Peer Y."/>
            <person name="Liu Z.J."/>
        </authorList>
    </citation>
    <scope>NUCLEOTIDE SEQUENCE [LARGE SCALE GENOMIC DNA]</scope>
    <source>
        <tissue evidence="2">The whole plant</tissue>
    </source>
</reference>
<evidence type="ECO:0000313" key="3">
    <source>
        <dbReference type="Proteomes" id="UP000233837"/>
    </source>
</evidence>
<gene>
    <name evidence="2" type="ORF">MA16_Dca017885</name>
</gene>
<feature type="transmembrane region" description="Helical" evidence="1">
    <location>
        <begin position="14"/>
        <end position="37"/>
    </location>
</feature>
<proteinExistence type="predicted"/>
<evidence type="ECO:0000256" key="1">
    <source>
        <dbReference type="SAM" id="Phobius"/>
    </source>
</evidence>
<dbReference type="AlphaFoldDB" id="A0A2I0W9Q5"/>
<dbReference type="Proteomes" id="UP000233837">
    <property type="component" value="Unassembled WGS sequence"/>
</dbReference>
<protein>
    <submittedName>
        <fullName evidence="2">Uncharacterized protein</fullName>
    </submittedName>
</protein>
<name>A0A2I0W9Q5_9ASPA</name>
<sequence>MKEKQKPSKHKRRILILFYYIFVYKCFRVSLAIISLISKKGEIVPITVRGIKWQHYC</sequence>
<accession>A0A2I0W9Q5</accession>
<keyword evidence="1" id="KW-0812">Transmembrane</keyword>
<keyword evidence="1" id="KW-0472">Membrane</keyword>
<evidence type="ECO:0000313" key="2">
    <source>
        <dbReference type="EMBL" id="PKU72396.1"/>
    </source>
</evidence>
<reference evidence="2 3" key="1">
    <citation type="journal article" date="2016" name="Sci. Rep.">
        <title>The Dendrobium catenatum Lindl. genome sequence provides insights into polysaccharide synthase, floral development and adaptive evolution.</title>
        <authorList>
            <person name="Zhang G.Q."/>
            <person name="Xu Q."/>
            <person name="Bian C."/>
            <person name="Tsai W.C."/>
            <person name="Yeh C.M."/>
            <person name="Liu K.W."/>
            <person name="Yoshida K."/>
            <person name="Zhang L.S."/>
            <person name="Chang S.B."/>
            <person name="Chen F."/>
            <person name="Shi Y."/>
            <person name="Su Y.Y."/>
            <person name="Zhang Y.Q."/>
            <person name="Chen L.J."/>
            <person name="Yin Y."/>
            <person name="Lin M."/>
            <person name="Huang H."/>
            <person name="Deng H."/>
            <person name="Wang Z.W."/>
            <person name="Zhu S.L."/>
            <person name="Zhao X."/>
            <person name="Deng C."/>
            <person name="Niu S.C."/>
            <person name="Huang J."/>
            <person name="Wang M."/>
            <person name="Liu G.H."/>
            <person name="Yang H.J."/>
            <person name="Xiao X.J."/>
            <person name="Hsiao Y.Y."/>
            <person name="Wu W.L."/>
            <person name="Chen Y.Y."/>
            <person name="Mitsuda N."/>
            <person name="Ohme-Takagi M."/>
            <person name="Luo Y.B."/>
            <person name="Van de Peer Y."/>
            <person name="Liu Z.J."/>
        </authorList>
    </citation>
    <scope>NUCLEOTIDE SEQUENCE [LARGE SCALE GENOMIC DNA]</scope>
    <source>
        <tissue evidence="2">The whole plant</tissue>
    </source>
</reference>